<evidence type="ECO:0000256" key="3">
    <source>
        <dbReference type="ARBA" id="ARBA00010602"/>
    </source>
</evidence>
<evidence type="ECO:0000256" key="5">
    <source>
        <dbReference type="ARBA" id="ARBA00022764"/>
    </source>
</evidence>
<dbReference type="AlphaFoldDB" id="A0AAU7XDD3"/>
<keyword evidence="6 7" id="KW-0175">Coiled coil</keyword>
<comment type="similarity">
    <text evidence="2">Belongs to the membrane fusion protein (MFP) (TC 8.A.1) family.</text>
</comment>
<proteinExistence type="inferred from homology"/>
<reference evidence="10" key="1">
    <citation type="submission" date="2024-06" db="EMBL/GenBank/DDBJ databases">
        <title>Methylostella associata gen. nov., sp. nov., a novel Ancalomicrobiaceae-affiliated facultatively methylotrophic bacteria that feed on methanotrophs of the genus Methylococcus.</title>
        <authorList>
            <person name="Saltykova V."/>
            <person name="Danilova O.V."/>
            <person name="Oshkin I.Y."/>
            <person name="Belova S.E."/>
            <person name="Pimenov N.V."/>
            <person name="Dedysh S.N."/>
        </authorList>
    </citation>
    <scope>NUCLEOTIDE SEQUENCE</scope>
    <source>
        <strain evidence="10">S20</strain>
    </source>
</reference>
<gene>
    <name evidence="10" type="ORF">ABS361_05680</name>
</gene>
<feature type="domain" description="CzcB-like barrel-sandwich hybrid" evidence="9">
    <location>
        <begin position="64"/>
        <end position="249"/>
    </location>
</feature>
<sequence>MRTTVSFVWAHRWFALVVVVLLALGAWQVARVAFGPEIVVDRVKRADLVRTVVASGHVETPFRVEIAAQITGTVSEVLVEDGQRVARGQPLVKLEPQELQAAVVQAQGALAQARARIRQLTDLTLPMARENLAQAQATLRNAQAAFDRTAELARNGHSTLAALDDAQRALDIARTQVNTAQLQVFTASPEGSDYVLAQTQLDQAEANLATARSRLGYATVAAPRDGVLIARKVEQGTVVQPGRAMLVLAPAGTTQLVLQIDERNLGLIAVGQPALASADAYPDARFNAVVSYINPGVDIARASVEVKLNVAEPPAYLRQDMTVSVDIEVGRRNATLVLPLRSIRDAGSAQPWVLAARDGRAHRQPVRLGLRGNVQAEILDGIGEGDLVVPTTSSLRPGQRLRPVLP</sequence>
<dbReference type="GO" id="GO:0022857">
    <property type="term" value="F:transmembrane transporter activity"/>
    <property type="evidence" value="ECO:0007669"/>
    <property type="project" value="InterPro"/>
</dbReference>
<feature type="domain" description="CusB-like beta-barrel" evidence="8">
    <location>
        <begin position="257"/>
        <end position="327"/>
    </location>
</feature>
<protein>
    <submittedName>
        <fullName evidence="10">Efflux RND transporter periplasmic adaptor subunit</fullName>
    </submittedName>
</protein>
<dbReference type="KEGG" id="mflg:ABS361_05680"/>
<evidence type="ECO:0000256" key="1">
    <source>
        <dbReference type="ARBA" id="ARBA00004418"/>
    </source>
</evidence>
<comment type="similarity">
    <text evidence="3">Belongs to the UPF0194 family.</text>
</comment>
<dbReference type="PANTHER" id="PTHR32347">
    <property type="entry name" value="EFFLUX SYSTEM COMPONENT YKNX-RELATED"/>
    <property type="match status" value="1"/>
</dbReference>
<dbReference type="EMBL" id="CP158568">
    <property type="protein sequence ID" value="XBY45755.1"/>
    <property type="molecule type" value="Genomic_DNA"/>
</dbReference>
<dbReference type="GO" id="GO:0042597">
    <property type="term" value="C:periplasmic space"/>
    <property type="evidence" value="ECO:0007669"/>
    <property type="project" value="UniProtKB-SubCell"/>
</dbReference>
<comment type="subcellular location">
    <subcellularLocation>
        <location evidence="1">Periplasm</location>
    </subcellularLocation>
</comment>
<dbReference type="SUPFAM" id="SSF111369">
    <property type="entry name" value="HlyD-like secretion proteins"/>
    <property type="match status" value="2"/>
</dbReference>
<evidence type="ECO:0000313" key="10">
    <source>
        <dbReference type="EMBL" id="XBY45755.1"/>
    </source>
</evidence>
<dbReference type="Gene3D" id="2.40.50.100">
    <property type="match status" value="1"/>
</dbReference>
<dbReference type="PANTHER" id="PTHR32347:SF29">
    <property type="entry name" value="UPF0194 MEMBRANE PROTEIN YBHG"/>
    <property type="match status" value="1"/>
</dbReference>
<dbReference type="Gene3D" id="2.40.30.170">
    <property type="match status" value="1"/>
</dbReference>
<dbReference type="Gene3D" id="1.10.287.470">
    <property type="entry name" value="Helix hairpin bin"/>
    <property type="match status" value="1"/>
</dbReference>
<accession>A0AAU7XDD3</accession>
<dbReference type="InterPro" id="IPR050465">
    <property type="entry name" value="UPF0194_transport"/>
</dbReference>
<dbReference type="Pfam" id="PF25973">
    <property type="entry name" value="BSH_CzcB"/>
    <property type="match status" value="1"/>
</dbReference>
<keyword evidence="5" id="KW-0574">Periplasm</keyword>
<dbReference type="InterPro" id="IPR058792">
    <property type="entry name" value="Beta-barrel_RND_2"/>
</dbReference>
<evidence type="ECO:0000256" key="6">
    <source>
        <dbReference type="ARBA" id="ARBA00023054"/>
    </source>
</evidence>
<evidence type="ECO:0000256" key="4">
    <source>
        <dbReference type="ARBA" id="ARBA00022729"/>
    </source>
</evidence>
<dbReference type="InterPro" id="IPR058647">
    <property type="entry name" value="BSH_CzcB-like"/>
</dbReference>
<name>A0AAU7XDD3_9HYPH</name>
<keyword evidence="4" id="KW-0732">Signal</keyword>
<dbReference type="InterPro" id="IPR006143">
    <property type="entry name" value="RND_pump_MFP"/>
</dbReference>
<organism evidence="10">
    <name type="scientific">Methyloraptor flagellatus</name>
    <dbReference type="NCBI Taxonomy" id="3162530"/>
    <lineage>
        <taxon>Bacteria</taxon>
        <taxon>Pseudomonadati</taxon>
        <taxon>Pseudomonadota</taxon>
        <taxon>Alphaproteobacteria</taxon>
        <taxon>Hyphomicrobiales</taxon>
        <taxon>Ancalomicrobiaceae</taxon>
        <taxon>Methyloraptor</taxon>
    </lineage>
</organism>
<dbReference type="NCBIfam" id="TIGR01730">
    <property type="entry name" value="RND_mfp"/>
    <property type="match status" value="1"/>
</dbReference>
<evidence type="ECO:0000259" key="8">
    <source>
        <dbReference type="Pfam" id="PF25954"/>
    </source>
</evidence>
<dbReference type="Gene3D" id="2.40.420.20">
    <property type="match status" value="1"/>
</dbReference>
<evidence type="ECO:0000256" key="2">
    <source>
        <dbReference type="ARBA" id="ARBA00009477"/>
    </source>
</evidence>
<dbReference type="Pfam" id="PF25954">
    <property type="entry name" value="Beta-barrel_RND_2"/>
    <property type="match status" value="1"/>
</dbReference>
<dbReference type="GO" id="GO:0016020">
    <property type="term" value="C:membrane"/>
    <property type="evidence" value="ECO:0007669"/>
    <property type="project" value="InterPro"/>
</dbReference>
<evidence type="ECO:0000256" key="7">
    <source>
        <dbReference type="SAM" id="Coils"/>
    </source>
</evidence>
<evidence type="ECO:0000259" key="9">
    <source>
        <dbReference type="Pfam" id="PF25973"/>
    </source>
</evidence>
<feature type="coiled-coil region" evidence="7">
    <location>
        <begin position="103"/>
        <end position="214"/>
    </location>
</feature>